<accession>A0A939LZN0</accession>
<evidence type="ECO:0000313" key="1">
    <source>
        <dbReference type="EMBL" id="MBO1806028.1"/>
    </source>
</evidence>
<protein>
    <submittedName>
        <fullName evidence="1">Uncharacterized protein</fullName>
    </submittedName>
</protein>
<gene>
    <name evidence="1" type="ORF">J4H91_11985</name>
</gene>
<reference evidence="1" key="1">
    <citation type="submission" date="2021-03" db="EMBL/GenBank/DDBJ databases">
        <title>Leucobacter chromiisoli sp. nov., isolated from chromium-containing soil of chemical plant.</title>
        <authorList>
            <person name="Xu Z."/>
        </authorList>
    </citation>
    <scope>NUCLEOTIDE SEQUENCE</scope>
    <source>
        <strain evidence="1">A2</strain>
    </source>
</reference>
<dbReference type="RefSeq" id="WP_208046496.1">
    <property type="nucleotide sequence ID" value="NZ_JAGDYL010000022.1"/>
</dbReference>
<keyword evidence="2" id="KW-1185">Reference proteome</keyword>
<name>A0A939LZN0_9MICO</name>
<proteinExistence type="predicted"/>
<dbReference type="Proteomes" id="UP000664398">
    <property type="component" value="Unassembled WGS sequence"/>
</dbReference>
<organism evidence="1 2">
    <name type="scientific">Leucobacter ruminantium</name>
    <dbReference type="NCBI Taxonomy" id="1289170"/>
    <lineage>
        <taxon>Bacteria</taxon>
        <taxon>Bacillati</taxon>
        <taxon>Actinomycetota</taxon>
        <taxon>Actinomycetes</taxon>
        <taxon>Micrococcales</taxon>
        <taxon>Microbacteriaceae</taxon>
        <taxon>Leucobacter</taxon>
    </lineage>
</organism>
<evidence type="ECO:0000313" key="2">
    <source>
        <dbReference type="Proteomes" id="UP000664398"/>
    </source>
</evidence>
<sequence>MTEMDGRIKYADPVYRNGRTLEQVLLDEKEREDEVRGIHRKSVVRWGWSSIGSARRLGARLSAFGLHIPGF</sequence>
<dbReference type="EMBL" id="JAGDYL010000022">
    <property type="protein sequence ID" value="MBO1806028.1"/>
    <property type="molecule type" value="Genomic_DNA"/>
</dbReference>
<comment type="caution">
    <text evidence="1">The sequence shown here is derived from an EMBL/GenBank/DDBJ whole genome shotgun (WGS) entry which is preliminary data.</text>
</comment>
<dbReference type="AlphaFoldDB" id="A0A939LZN0"/>